<dbReference type="OrthoDB" id="4477at10239"/>
<dbReference type="EC" id="1.17.4.1" evidence="1"/>
<evidence type="ECO:0000313" key="2">
    <source>
        <dbReference type="EMBL" id="ANA49130.1"/>
    </source>
</evidence>
<name>A0A1S5R139_9CAUD</name>
<dbReference type="GO" id="GO:0004748">
    <property type="term" value="F:ribonucleoside-diphosphate reductase activity, thioredoxin disulfide as acceptor"/>
    <property type="evidence" value="ECO:0007669"/>
    <property type="project" value="UniProtKB-EC"/>
</dbReference>
<dbReference type="Pfam" id="PF00268">
    <property type="entry name" value="Ribonuc_red_sm"/>
    <property type="match status" value="1"/>
</dbReference>
<gene>
    <name evidence="2" type="ORF">PMW_05</name>
</gene>
<protein>
    <recommendedName>
        <fullName evidence="1">ribonucleoside-diphosphate reductase</fullName>
        <ecNumber evidence="1">1.17.4.1</ecNumber>
    </recommendedName>
</protein>
<dbReference type="UniPathway" id="UPA00326"/>
<keyword evidence="3" id="KW-1185">Reference proteome</keyword>
<dbReference type="PANTHER" id="PTHR23409:SF18">
    <property type="entry name" value="RIBONUCLEOSIDE-DIPHOSPHATE REDUCTASE SUBUNIT M2"/>
    <property type="match status" value="1"/>
</dbReference>
<evidence type="ECO:0000313" key="3">
    <source>
        <dbReference type="Proteomes" id="UP000223738"/>
    </source>
</evidence>
<reference evidence="2 3" key="1">
    <citation type="submission" date="2016-03" db="EMBL/GenBank/DDBJ databases">
        <title>Characterization of pf16 and phiPMW: Two novel phages infecting Pseudomonas putida PpG1.</title>
        <authorList>
            <person name="Magill D.J."/>
            <person name="Krylov V.N."/>
            <person name="Allen C.C.R."/>
            <person name="McGrath J.W."/>
            <person name="Quinn J.P."/>
            <person name="Kulakov L.A."/>
        </authorList>
    </citation>
    <scope>NUCLEOTIDE SEQUENCE [LARGE SCALE GENOMIC DNA]</scope>
</reference>
<dbReference type="InterPro" id="IPR009078">
    <property type="entry name" value="Ferritin-like_SF"/>
</dbReference>
<dbReference type="InterPro" id="IPR000358">
    <property type="entry name" value="RNR_small_fam"/>
</dbReference>
<dbReference type="Proteomes" id="UP000223738">
    <property type="component" value="Segment"/>
</dbReference>
<evidence type="ECO:0000256" key="1">
    <source>
        <dbReference type="ARBA" id="ARBA00012274"/>
    </source>
</evidence>
<dbReference type="GO" id="GO:0009263">
    <property type="term" value="P:deoxyribonucleotide biosynthetic process"/>
    <property type="evidence" value="ECO:0007669"/>
    <property type="project" value="InterPro"/>
</dbReference>
<dbReference type="PANTHER" id="PTHR23409">
    <property type="entry name" value="RIBONUCLEOSIDE-DIPHOSPHATE REDUCTASE SMALL CHAIN"/>
    <property type="match status" value="1"/>
</dbReference>
<dbReference type="InterPro" id="IPR012348">
    <property type="entry name" value="RNR-like"/>
</dbReference>
<dbReference type="Gene3D" id="1.10.620.20">
    <property type="entry name" value="Ribonucleotide Reductase, subunit A"/>
    <property type="match status" value="1"/>
</dbReference>
<proteinExistence type="predicted"/>
<accession>A0A1S5R139</accession>
<organism evidence="2 3">
    <name type="scientific">Pseudomonas phage phiPMW</name>
    <dbReference type="NCBI Taxonomy" id="1815582"/>
    <lineage>
        <taxon>Viruses</taxon>
        <taxon>Duplodnaviria</taxon>
        <taxon>Heunggongvirae</taxon>
        <taxon>Uroviricota</taxon>
        <taxon>Caudoviricetes</taxon>
        <taxon>Plaisancevirus</taxon>
        <taxon>Plaisancevirus PMW</taxon>
    </lineage>
</organism>
<sequence>MFQESLSYRPFKYAFAVEAAKRQMIDLHWDVHQLDLTDDVRQYHSPGGMSTPSVSHDVNKEILRKCITLFTEMDREVAGGYARILPFVKNNEIRNWIITAMCKEVTHQRAYATAAETFGFDNEAWEGFYVYKEMTDKLDVMSDIMWDEADRPEMKFCIGLSQVLLGEGIGLFGAFSALLNFKRWGKIIGFNDVNQWSLVDEQDHVSTNILILKEARKFLSEAENIALDKMIRKMIQAYVEAEHKLIDLLYVDGDQEGLTTAEAKDYIDYLGELREMQLGLRKARDVRENPLMWMEYMLTGAKHDNFFEKRVTDYSHAKLEGPVDYTRFLHMV</sequence>
<dbReference type="EMBL" id="KU862660">
    <property type="protein sequence ID" value="ANA49130.1"/>
    <property type="molecule type" value="Genomic_DNA"/>
</dbReference>
<dbReference type="SUPFAM" id="SSF47240">
    <property type="entry name" value="Ferritin-like"/>
    <property type="match status" value="1"/>
</dbReference>